<dbReference type="InterPro" id="IPR010327">
    <property type="entry name" value="FldB/FldC_alpha/beta"/>
</dbReference>
<dbReference type="PANTHER" id="PTHR30548:SF5">
    <property type="entry name" value="SUBUNIT OF OXYGEN-SENSITIVE 2-HYDROXYISOCAPROYL-COA DEHYDRATASE"/>
    <property type="match status" value="1"/>
</dbReference>
<dbReference type="GO" id="GO:0051536">
    <property type="term" value="F:iron-sulfur cluster binding"/>
    <property type="evidence" value="ECO:0007669"/>
    <property type="project" value="UniProtKB-KW"/>
</dbReference>
<dbReference type="AlphaFoldDB" id="A0AB73C4X9"/>
<evidence type="ECO:0000256" key="1">
    <source>
        <dbReference type="ARBA" id="ARBA00005806"/>
    </source>
</evidence>
<evidence type="ECO:0000256" key="3">
    <source>
        <dbReference type="ARBA" id="ARBA00023004"/>
    </source>
</evidence>
<dbReference type="RefSeq" id="WP_035902167.1">
    <property type="nucleotide sequence ID" value="NZ_JAAH01000032.1"/>
</dbReference>
<evidence type="ECO:0000256" key="2">
    <source>
        <dbReference type="ARBA" id="ARBA00022723"/>
    </source>
</evidence>
<keyword evidence="3" id="KW-0408">Iron</keyword>
<sequence>MEEIKELLEQFKYYANNPRKQLDKYLAEGKKAVGIFPYYAPEEIVYAAGVVPFGVWGGQGPIERAKEYFPTFYYSMALRCLEMALDGTLDGLSASMVTTLDDTLRPFSQNYKVSAGRKIPMIFLNHGQHRKEDFGKQYNARIFKKAKEELEKICDVKVTDENLKKAFEIYNENRSEKRKFIKLAATHPQTIKASDRCHVLKSSYFMLKDEHTALLKKLNEKLAALAEEAWDGVRVVTSGVITDNPGLLEVFDAYKVCIVADDVAHESRALKIDIDLSIEDPMLALADQFARMDEDPILYDPDIFKRPKYVVDLAKENNADGCLLFMMNFNDTEEMEYPSLKQAFDAAKIPLIKMGYDQQMVDFGQVKTQLETFNEIVQLNRM</sequence>
<evidence type="ECO:0000313" key="6">
    <source>
        <dbReference type="Proteomes" id="UP000027058"/>
    </source>
</evidence>
<proteinExistence type="inferred from homology"/>
<dbReference type="Gene3D" id="1.20.1270.370">
    <property type="match status" value="1"/>
</dbReference>
<dbReference type="GO" id="GO:0046872">
    <property type="term" value="F:metal ion binding"/>
    <property type="evidence" value="ECO:0007669"/>
    <property type="project" value="UniProtKB-KW"/>
</dbReference>
<accession>A0AB73C4X9</accession>
<dbReference type="EMBL" id="JAAH01000032">
    <property type="protein sequence ID" value="KDE73144.1"/>
    <property type="molecule type" value="Genomic_DNA"/>
</dbReference>
<reference evidence="5 6" key="1">
    <citation type="submission" date="2014-01" db="EMBL/GenBank/DDBJ databases">
        <title>Comparative genomics of Fusobacterium necrophorum wild isolates.</title>
        <authorList>
            <person name="Kittichotirat W."/>
            <person name="Bumgarner R.E."/>
            <person name="Lawrence P."/>
        </authorList>
    </citation>
    <scope>NUCLEOTIDE SEQUENCE [LARGE SCALE GENOMIC DNA]</scope>
    <source>
        <strain evidence="5 6">DJ-2</strain>
    </source>
</reference>
<keyword evidence="2" id="KW-0479">Metal-binding</keyword>
<protein>
    <submittedName>
        <fullName evidence="5">2-hydroxyglutaryl-CoA dehydratase</fullName>
    </submittedName>
</protein>
<name>A0AB73C4X9_9FUSO</name>
<dbReference type="Pfam" id="PF06050">
    <property type="entry name" value="HGD-D"/>
    <property type="match status" value="1"/>
</dbReference>
<dbReference type="Proteomes" id="UP000027058">
    <property type="component" value="Unassembled WGS sequence"/>
</dbReference>
<comment type="similarity">
    <text evidence="1">Belongs to the FldB/FldC dehydratase alpha/beta subunit family.</text>
</comment>
<dbReference type="Gene3D" id="3.40.50.11900">
    <property type="match status" value="1"/>
</dbReference>
<gene>
    <name evidence="5" type="ORF">FUSO8_02705</name>
</gene>
<keyword evidence="4" id="KW-0411">Iron-sulfur</keyword>
<comment type="caution">
    <text evidence="5">The sequence shown here is derived from an EMBL/GenBank/DDBJ whole genome shotgun (WGS) entry which is preliminary data.</text>
</comment>
<evidence type="ECO:0000313" key="5">
    <source>
        <dbReference type="EMBL" id="KDE73144.1"/>
    </source>
</evidence>
<organism evidence="5 6">
    <name type="scientific">Fusobacterium necrophorum DJ-2</name>
    <dbReference type="NCBI Taxonomy" id="1441737"/>
    <lineage>
        <taxon>Bacteria</taxon>
        <taxon>Fusobacteriati</taxon>
        <taxon>Fusobacteriota</taxon>
        <taxon>Fusobacteriia</taxon>
        <taxon>Fusobacteriales</taxon>
        <taxon>Fusobacteriaceae</taxon>
        <taxon>Fusobacterium</taxon>
    </lineage>
</organism>
<dbReference type="Gene3D" id="3.40.50.11890">
    <property type="match status" value="1"/>
</dbReference>
<dbReference type="PANTHER" id="PTHR30548">
    <property type="entry name" value="2-HYDROXYGLUTARYL-COA DEHYDRATASE, D-COMPONENT-RELATED"/>
    <property type="match status" value="1"/>
</dbReference>
<evidence type="ECO:0000256" key="4">
    <source>
        <dbReference type="ARBA" id="ARBA00023014"/>
    </source>
</evidence>